<accession>A0ACB9RIU4</accession>
<organism evidence="1 2">
    <name type="scientific">Melastoma candidum</name>
    <dbReference type="NCBI Taxonomy" id="119954"/>
    <lineage>
        <taxon>Eukaryota</taxon>
        <taxon>Viridiplantae</taxon>
        <taxon>Streptophyta</taxon>
        <taxon>Embryophyta</taxon>
        <taxon>Tracheophyta</taxon>
        <taxon>Spermatophyta</taxon>
        <taxon>Magnoliopsida</taxon>
        <taxon>eudicotyledons</taxon>
        <taxon>Gunneridae</taxon>
        <taxon>Pentapetalae</taxon>
        <taxon>rosids</taxon>
        <taxon>malvids</taxon>
        <taxon>Myrtales</taxon>
        <taxon>Melastomataceae</taxon>
        <taxon>Melastomatoideae</taxon>
        <taxon>Melastomateae</taxon>
        <taxon>Melastoma</taxon>
    </lineage>
</organism>
<comment type="caution">
    <text evidence="1">The sequence shown here is derived from an EMBL/GenBank/DDBJ whole genome shotgun (WGS) entry which is preliminary data.</text>
</comment>
<evidence type="ECO:0000313" key="2">
    <source>
        <dbReference type="Proteomes" id="UP001057402"/>
    </source>
</evidence>
<protein>
    <submittedName>
        <fullName evidence="1">Uncharacterized protein</fullName>
    </submittedName>
</protein>
<proteinExistence type="predicted"/>
<keyword evidence="2" id="KW-1185">Reference proteome</keyword>
<evidence type="ECO:0000313" key="1">
    <source>
        <dbReference type="EMBL" id="KAI4378620.1"/>
    </source>
</evidence>
<reference evidence="2" key="1">
    <citation type="journal article" date="2023" name="Front. Plant Sci.">
        <title>Chromosomal-level genome assembly of Melastoma candidum provides insights into trichome evolution.</title>
        <authorList>
            <person name="Zhong Y."/>
            <person name="Wu W."/>
            <person name="Sun C."/>
            <person name="Zou P."/>
            <person name="Liu Y."/>
            <person name="Dai S."/>
            <person name="Zhou R."/>
        </authorList>
    </citation>
    <scope>NUCLEOTIDE SEQUENCE [LARGE SCALE GENOMIC DNA]</scope>
</reference>
<dbReference type="EMBL" id="CM042883">
    <property type="protein sequence ID" value="KAI4378620.1"/>
    <property type="molecule type" value="Genomic_DNA"/>
</dbReference>
<name>A0ACB9RIU4_9MYRT</name>
<sequence>MCRILMLTELRFAAGWMSAPRNHCSSINALTQISSENDSPCNPSTLVHSLLATVSHCCLCPGGDDLKGIMEVSRDVASVLLLLGSFSGDCRLPVGTWPPRASYL</sequence>
<gene>
    <name evidence="1" type="ORF">MLD38_016075</name>
</gene>
<dbReference type="Proteomes" id="UP001057402">
    <property type="component" value="Chromosome 4"/>
</dbReference>